<organism evidence="2 3">
    <name type="scientific">Nitrosomonas marina</name>
    <dbReference type="NCBI Taxonomy" id="917"/>
    <lineage>
        <taxon>Bacteria</taxon>
        <taxon>Pseudomonadati</taxon>
        <taxon>Pseudomonadota</taxon>
        <taxon>Betaproteobacteria</taxon>
        <taxon>Nitrosomonadales</taxon>
        <taxon>Nitrosomonadaceae</taxon>
        <taxon>Nitrosomonas</taxon>
    </lineage>
</organism>
<dbReference type="Gene3D" id="3.90.840.10">
    <property type="entry name" value="Thiol-activated cytolysin superfamily/Thiol-activated cytolysin, alpha-beta domain"/>
    <property type="match status" value="1"/>
</dbReference>
<dbReference type="Pfam" id="PF01289">
    <property type="entry name" value="Thiol_cytolysin"/>
    <property type="match status" value="1"/>
</dbReference>
<accession>A0A1H9ZZZ6</accession>
<name>A0A1H9ZZZ6_9PROT</name>
<dbReference type="Proteomes" id="UP000199345">
    <property type="component" value="Unassembled WGS sequence"/>
</dbReference>
<dbReference type="AlphaFoldDB" id="A0A1H9ZZZ6"/>
<keyword evidence="3" id="KW-1185">Reference proteome</keyword>
<protein>
    <submittedName>
        <fullName evidence="2">Thiol-activated cytolysin</fullName>
    </submittedName>
</protein>
<reference evidence="3" key="1">
    <citation type="submission" date="2016-10" db="EMBL/GenBank/DDBJ databases">
        <authorList>
            <person name="Varghese N."/>
            <person name="Submissions S."/>
        </authorList>
    </citation>
    <scope>NUCLEOTIDE SEQUENCE [LARGE SCALE GENOMIC DNA]</scope>
    <source>
        <strain evidence="3">Nm71</strain>
    </source>
</reference>
<dbReference type="InterPro" id="IPR001869">
    <property type="entry name" value="Thiol_cytolysin"/>
</dbReference>
<proteinExistence type="predicted"/>
<keyword evidence="1" id="KW-0732">Signal</keyword>
<dbReference type="Gene3D" id="3.40.30.40">
    <property type="entry name" value="Perfringolysin"/>
    <property type="match status" value="1"/>
</dbReference>
<dbReference type="EMBL" id="FOIA01000005">
    <property type="protein sequence ID" value="SES86982.1"/>
    <property type="molecule type" value="Genomic_DNA"/>
</dbReference>
<dbReference type="InterPro" id="IPR036363">
    <property type="entry name" value="Thiol_cytolysin_ab_sf"/>
</dbReference>
<dbReference type="RefSeq" id="WP_090656867.1">
    <property type="nucleotide sequence ID" value="NZ_FOIA01000005.1"/>
</dbReference>
<dbReference type="SUPFAM" id="SSF56978">
    <property type="entry name" value="Perfringolysin"/>
    <property type="match status" value="1"/>
</dbReference>
<dbReference type="InterPro" id="IPR036359">
    <property type="entry name" value="Thiol_cytolysin_sf"/>
</dbReference>
<evidence type="ECO:0000313" key="2">
    <source>
        <dbReference type="EMBL" id="SES86982.1"/>
    </source>
</evidence>
<sequence>MKSIKNKQLMLIVLLLSCLFLLISATNVHSQENGNFKGIGSHQAPLKYYELKPKIPFPVPMVPIPSESRRTDPYNVEGIEYRVANFFSNRETNTPLGDEYKVISDDNRVYCEAKNIEFFSQTPDFHTLNKPSLLEAGLIISDKNLLHGHFSPYQGLKRNPFRVFIKYHGASNDISARVDDPFNMSAVTNAVNEIINKNKNDNIPTNILYRLYKTSNAMKALASLNYHNKADIKKIIDLLTAETSAPFPIELKAEQEFSASLNHALTKQEFLVHLVDEKYNVIVEQDSNSNFVEGNIPDDAVLIRTVSYGTVILMAVEIEDSSINAEAELKNIVDEIIAGSGLEVSGGLDSKIKNVKVKLIGYGGSPNMGKLITLNNFEEVRKILRDEVLSTKTLGTASKASLPIGYNSNYLNSGKPAILQSESLLQTRNCYTAKTLAITLEKITVDKAVDYLGDEELYGTVTVNVSMNNGKKIGSTTNENKLLDIGKKDFIRLKEGESYTKNETTLYYPILDNIDNLKKATFTIAIKDLIEPGPEWLGADHLAKNRGYVEYSKKTFNVDLANELVNSDKNNIIKEFQLKEVKGDAKVGLKVKLELR</sequence>
<evidence type="ECO:0000313" key="3">
    <source>
        <dbReference type="Proteomes" id="UP000199345"/>
    </source>
</evidence>
<dbReference type="GO" id="GO:0015485">
    <property type="term" value="F:cholesterol binding"/>
    <property type="evidence" value="ECO:0007669"/>
    <property type="project" value="InterPro"/>
</dbReference>
<feature type="chain" id="PRO_5011755413" evidence="1">
    <location>
        <begin position="31"/>
        <end position="596"/>
    </location>
</feature>
<evidence type="ECO:0000256" key="1">
    <source>
        <dbReference type="SAM" id="SignalP"/>
    </source>
</evidence>
<gene>
    <name evidence="2" type="ORF">SAMN05216326_105121</name>
</gene>
<dbReference type="PROSITE" id="PS51257">
    <property type="entry name" value="PROKAR_LIPOPROTEIN"/>
    <property type="match status" value="1"/>
</dbReference>
<feature type="signal peptide" evidence="1">
    <location>
        <begin position="1"/>
        <end position="30"/>
    </location>
</feature>